<protein>
    <submittedName>
        <fullName evidence="1">PKD-like family lipoprotein</fullName>
    </submittedName>
</protein>
<dbReference type="Proteomes" id="UP001220610">
    <property type="component" value="Chromosome"/>
</dbReference>
<organism evidence="1 2">
    <name type="scientific">Candidatus Pseudobacter hemicellulosilyticus</name>
    <dbReference type="NCBI Taxonomy" id="3121375"/>
    <lineage>
        <taxon>Bacteria</taxon>
        <taxon>Pseudomonadati</taxon>
        <taxon>Bacteroidota</taxon>
        <taxon>Chitinophagia</taxon>
        <taxon>Chitinophagales</taxon>
        <taxon>Chitinophagaceae</taxon>
        <taxon>Pseudobacter</taxon>
    </lineage>
</organism>
<name>A0AAJ6BFT1_9BACT</name>
<keyword evidence="1" id="KW-0449">Lipoprotein</keyword>
<dbReference type="InterPro" id="IPR032183">
    <property type="entry name" value="PKD-like"/>
</dbReference>
<proteinExistence type="predicted"/>
<reference evidence="1" key="1">
    <citation type="submission" date="2023-03" db="EMBL/GenBank/DDBJ databases">
        <title>Andean soil-derived lignocellulolytic bacterial consortium as a source of novel taxa and putative plastic-active enzymes.</title>
        <authorList>
            <person name="Diaz-Garcia L."/>
            <person name="Chuvochina M."/>
            <person name="Feuerriegel G."/>
            <person name="Bunk B."/>
            <person name="Sproer C."/>
            <person name="Streit W.R."/>
            <person name="Rodriguez L.M."/>
            <person name="Overmann J."/>
            <person name="Jimenez D.J."/>
        </authorList>
    </citation>
    <scope>NUCLEOTIDE SEQUENCE</scope>
    <source>
        <strain evidence="1">MAG 7</strain>
    </source>
</reference>
<sequence length="490" mass="54062">MNIKYIFLIALLPVLAVSCYKDKSNTSELILPEVSVTGFQPGYTVFTHQDMLDIAPAVENESLFDFYWTLYSTNFNVQEGVVPRADTIARTRALHYEVLLNPGAYILIFNVRNKTTGVTELLTSKLQVSTLTMSGWYFLKDDGANTDFDFVYPDGRIDNWIAFFNGGRNLPGKAVKAVYAPAFKSTPTSSDLYNAFVVLSEQDAVICRIDNGEIKFDFDNMFFTKPAVRKLQNVVQPMINNIVTIINDNKPYTLTKGGLFANFPPSSYRLAPQLGVAGLVMGFDQQSKTVINLDNANYTALGASGDALKNMNAELVWSIGYSGLRSMAALLFRHPSGNGSFYKLNATYGHMAGWTTPLIADVKTVPAGHGLLAASIIAGNYDADYYYYAQGNKLYLTDLASLTENLQLELPAGEEITCVQHVKYPQPAANVLYTTDYLAIASYSAGHYKIWLHRISSTGTVQPLAQPNYEGSGRVSCINYLENGIGARIF</sequence>
<dbReference type="PROSITE" id="PS51257">
    <property type="entry name" value="PROKAR_LIPOPROTEIN"/>
    <property type="match status" value="1"/>
</dbReference>
<evidence type="ECO:0000313" key="1">
    <source>
        <dbReference type="EMBL" id="WEK34039.1"/>
    </source>
</evidence>
<gene>
    <name evidence="1" type="ORF">P0Y53_16245</name>
</gene>
<dbReference type="AlphaFoldDB" id="A0AAJ6BFT1"/>
<accession>A0AAJ6BFT1</accession>
<dbReference type="Pfam" id="PF16407">
    <property type="entry name" value="PKD_2"/>
    <property type="match status" value="1"/>
</dbReference>
<dbReference type="EMBL" id="CP119311">
    <property type="protein sequence ID" value="WEK34039.1"/>
    <property type="molecule type" value="Genomic_DNA"/>
</dbReference>
<evidence type="ECO:0000313" key="2">
    <source>
        <dbReference type="Proteomes" id="UP001220610"/>
    </source>
</evidence>